<evidence type="ECO:0000259" key="18">
    <source>
        <dbReference type="Pfam" id="PF16212"/>
    </source>
</evidence>
<dbReference type="InterPro" id="IPR036412">
    <property type="entry name" value="HAD-like_sf"/>
</dbReference>
<evidence type="ECO:0000256" key="9">
    <source>
        <dbReference type="ARBA" id="ARBA00022989"/>
    </source>
</evidence>
<dbReference type="PROSITE" id="PS00154">
    <property type="entry name" value="ATPASE_E1_E2"/>
    <property type="match status" value="1"/>
</dbReference>
<feature type="transmembrane region" description="Helical" evidence="15">
    <location>
        <begin position="1260"/>
        <end position="1279"/>
    </location>
</feature>
<dbReference type="CDD" id="cd02073">
    <property type="entry name" value="P-type_ATPase_APLT_Dnf-like"/>
    <property type="match status" value="1"/>
</dbReference>
<name>B9SRT5_RICCO</name>
<feature type="binding site" evidence="13">
    <location>
        <position position="799"/>
    </location>
    <ligand>
        <name>ATP</name>
        <dbReference type="ChEBI" id="CHEBI:30616"/>
    </ligand>
</feature>
<evidence type="ECO:0000256" key="7">
    <source>
        <dbReference type="ARBA" id="ARBA00022842"/>
    </source>
</evidence>
<dbReference type="InterPro" id="IPR044492">
    <property type="entry name" value="P_typ_ATPase_HD_dom"/>
</dbReference>
<organism evidence="19 20">
    <name type="scientific">Ricinus communis</name>
    <name type="common">Castor bean</name>
    <dbReference type="NCBI Taxonomy" id="3988"/>
    <lineage>
        <taxon>Eukaryota</taxon>
        <taxon>Viridiplantae</taxon>
        <taxon>Streptophyta</taxon>
        <taxon>Embryophyta</taxon>
        <taxon>Tracheophyta</taxon>
        <taxon>Spermatophyta</taxon>
        <taxon>Magnoliopsida</taxon>
        <taxon>eudicotyledons</taxon>
        <taxon>Gunneridae</taxon>
        <taxon>Pentapetalae</taxon>
        <taxon>rosids</taxon>
        <taxon>fabids</taxon>
        <taxon>Malpighiales</taxon>
        <taxon>Euphorbiaceae</taxon>
        <taxon>Acalyphoideae</taxon>
        <taxon>Acalypheae</taxon>
        <taxon>Ricinus</taxon>
    </lineage>
</organism>
<keyword evidence="6 13" id="KW-0067">ATP-binding</keyword>
<evidence type="ECO:0000256" key="2">
    <source>
        <dbReference type="ARBA" id="ARBA00008109"/>
    </source>
</evidence>
<keyword evidence="9 15" id="KW-1133">Transmembrane helix</keyword>
<dbReference type="Gene3D" id="2.70.150.10">
    <property type="entry name" value="Calcium-transporting ATPase, cytoplasmic transduction domain A"/>
    <property type="match status" value="1"/>
</dbReference>
<dbReference type="Pfam" id="PF16212">
    <property type="entry name" value="PhoLip_ATPase_C"/>
    <property type="match status" value="1"/>
</dbReference>
<dbReference type="InterPro" id="IPR006539">
    <property type="entry name" value="P-type_ATPase_IV"/>
</dbReference>
<feature type="transmembrane region" description="Helical" evidence="15">
    <location>
        <begin position="1218"/>
        <end position="1240"/>
    </location>
</feature>
<feature type="binding site" evidence="13">
    <location>
        <position position="997"/>
    </location>
    <ligand>
        <name>ATP</name>
        <dbReference type="ChEBI" id="CHEBI:30616"/>
    </ligand>
</feature>
<evidence type="ECO:0000256" key="11">
    <source>
        <dbReference type="ARBA" id="ARBA00034036"/>
    </source>
</evidence>
<feature type="binding site" evidence="13">
    <location>
        <position position="881"/>
    </location>
    <ligand>
        <name>ATP</name>
        <dbReference type="ChEBI" id="CHEBI:30616"/>
    </ligand>
</feature>
<dbReference type="GO" id="GO:0140326">
    <property type="term" value="F:ATPase-coupled intramembrane lipid transporter activity"/>
    <property type="evidence" value="ECO:0000318"/>
    <property type="project" value="GO_Central"/>
</dbReference>
<dbReference type="STRING" id="3988.B9SRT5"/>
<evidence type="ECO:0000256" key="8">
    <source>
        <dbReference type="ARBA" id="ARBA00022967"/>
    </source>
</evidence>
<feature type="binding site" evidence="13">
    <location>
        <position position="576"/>
    </location>
    <ligand>
        <name>ATP</name>
        <dbReference type="ChEBI" id="CHEBI:30616"/>
    </ligand>
</feature>
<dbReference type="Pfam" id="PF16209">
    <property type="entry name" value="PhoLip_ATPase_N"/>
    <property type="match status" value="1"/>
</dbReference>
<feature type="binding site" evidence="13">
    <location>
        <position position="575"/>
    </location>
    <ligand>
        <name>ATP</name>
        <dbReference type="ChEBI" id="CHEBI:30616"/>
    </ligand>
</feature>
<evidence type="ECO:0000256" key="14">
    <source>
        <dbReference type="PIRSR" id="PIRSR606539-3"/>
    </source>
</evidence>
<feature type="transmembrane region" description="Helical" evidence="15">
    <location>
        <begin position="1162"/>
        <end position="1180"/>
    </location>
</feature>
<keyword evidence="8 15" id="KW-1278">Translocase</keyword>
<dbReference type="EC" id="7.6.2.1" evidence="15"/>
<protein>
    <recommendedName>
        <fullName evidence="15">Phospholipid-transporting ATPase</fullName>
        <ecNumber evidence="15">7.6.2.1</ecNumber>
    </recommendedName>
</protein>
<evidence type="ECO:0000256" key="4">
    <source>
        <dbReference type="ARBA" id="ARBA00022723"/>
    </source>
</evidence>
<comment type="subcellular location">
    <subcellularLocation>
        <location evidence="1 15">Membrane</location>
        <topology evidence="1 15">Multi-pass membrane protein</topology>
    </subcellularLocation>
</comment>
<feature type="binding site" evidence="13">
    <location>
        <position position="1027"/>
    </location>
    <ligand>
        <name>ATP</name>
        <dbReference type="ChEBI" id="CHEBI:30616"/>
    </ligand>
</feature>
<dbReference type="NCBIfam" id="TIGR01494">
    <property type="entry name" value="ATPase_P-type"/>
    <property type="match status" value="2"/>
</dbReference>
<feature type="binding site" evidence="13">
    <location>
        <position position="698"/>
    </location>
    <ligand>
        <name>ATP</name>
        <dbReference type="ChEBI" id="CHEBI:30616"/>
    </ligand>
</feature>
<keyword evidence="5 13" id="KW-0547">Nucleotide-binding</keyword>
<feature type="region of interest" description="Disordered" evidence="16">
    <location>
        <begin position="147"/>
        <end position="166"/>
    </location>
</feature>
<feature type="binding site" evidence="13">
    <location>
        <position position="880"/>
    </location>
    <ligand>
        <name>ATP</name>
        <dbReference type="ChEBI" id="CHEBI:30616"/>
    </ligand>
</feature>
<dbReference type="InterPro" id="IPR032631">
    <property type="entry name" value="P-type_ATPase_N"/>
</dbReference>
<dbReference type="PRINTS" id="PR00119">
    <property type="entry name" value="CATATPASE"/>
</dbReference>
<dbReference type="SFLD" id="SFLDG00002">
    <property type="entry name" value="C1.7:_P-type_atpase_like"/>
    <property type="match status" value="1"/>
</dbReference>
<dbReference type="InterPro" id="IPR001757">
    <property type="entry name" value="P_typ_ATPase"/>
</dbReference>
<feature type="transmembrane region" description="Helical" evidence="15">
    <location>
        <begin position="1192"/>
        <end position="1211"/>
    </location>
</feature>
<comment type="catalytic activity">
    <reaction evidence="11 15">
        <text>ATP + H2O + phospholipidSide 1 = ADP + phosphate + phospholipidSide 2.</text>
        <dbReference type="EC" id="7.6.2.1"/>
    </reaction>
</comment>
<feature type="binding site" evidence="13">
    <location>
        <position position="879"/>
    </location>
    <ligand>
        <name>ATP</name>
        <dbReference type="ChEBI" id="CHEBI:30616"/>
    </ligand>
</feature>
<dbReference type="Proteomes" id="UP000008311">
    <property type="component" value="Unassembled WGS sequence"/>
</dbReference>
<dbReference type="SUPFAM" id="SSF81653">
    <property type="entry name" value="Calcium ATPase, transduction domain A"/>
    <property type="match status" value="1"/>
</dbReference>
<feature type="transmembrane region" description="Helical" evidence="15">
    <location>
        <begin position="1116"/>
        <end position="1133"/>
    </location>
</feature>
<evidence type="ECO:0000256" key="3">
    <source>
        <dbReference type="ARBA" id="ARBA00022692"/>
    </source>
</evidence>
<dbReference type="InterPro" id="IPR023214">
    <property type="entry name" value="HAD_sf"/>
</dbReference>
<comment type="cofactor">
    <cofactor evidence="14">
        <name>Mg(2+)</name>
        <dbReference type="ChEBI" id="CHEBI:18420"/>
    </cofactor>
</comment>
<dbReference type="Pfam" id="PF13246">
    <property type="entry name" value="Cation_ATPase"/>
    <property type="match status" value="1"/>
</dbReference>
<evidence type="ECO:0000259" key="17">
    <source>
        <dbReference type="Pfam" id="PF16209"/>
    </source>
</evidence>
<dbReference type="GO" id="GO:0045332">
    <property type="term" value="P:phospholipid translocation"/>
    <property type="evidence" value="ECO:0000318"/>
    <property type="project" value="GO_Central"/>
</dbReference>
<dbReference type="SFLD" id="SFLDS00003">
    <property type="entry name" value="Haloacid_Dehalogenase"/>
    <property type="match status" value="1"/>
</dbReference>
<dbReference type="GO" id="GO:0000287">
    <property type="term" value="F:magnesium ion binding"/>
    <property type="evidence" value="ECO:0007669"/>
    <property type="project" value="UniProtKB-UniRule"/>
</dbReference>
<dbReference type="PANTHER" id="PTHR24092">
    <property type="entry name" value="PROBABLE PHOSPHOLIPID-TRANSPORTING ATPASE"/>
    <property type="match status" value="1"/>
</dbReference>
<evidence type="ECO:0000256" key="13">
    <source>
        <dbReference type="PIRSR" id="PIRSR606539-2"/>
    </source>
</evidence>
<sequence>MTSGQPLLDSSDPSSASSSQPHHPCRLGSFGCLCSTDSFNLSIVHDTESNPCSLDILENSAEALSVTDSSSHRASPAGDNFISIATTQHLQSVDSQFLGWLSLECPTQEHLRLVMWGAMELPHSDNNNTTSASFEISRGPALVSAKGASRASSSLHDKLGKSQRRSRHKSVQFDDHILCEEDARFIYINDPRKTNDKYEFTGNEIRTSKYTLITFLPKNLFIQFHRVAYLYFLAIAALNQLPPLAVFGRTVSLFPLLFVLCVTAIKDGYEDWRRHRSDRNENNREALVLQSGQFLPKKWKKIRAGEVVKISADETIPCDMVLLGTSDPSGVAYIQTMNLDGESNLKTRYARQETSLAVSEGCTISGLIRCEQPNRNIYEFTANMEFNGHKFSLSQSNIVLRGCQLKNTDWIIGVVVYAGQETKAMLNSAASPSKRSKLESYMNRETLWLSIFLLIMCLVVALGMGLWLVRYKDQLDTLPYYRKVYYTHGKDYLKRYKYYGIPMEIFFSFLSSIIVFQIMIPISLYITMELVRLGQSYFMIGDGHMYCTSSGSRFQCRSLNINEDLGQIRYIFSDKTGTLTENKMEFQMASVYGKDYGGSLVMADQLQADNSSAAAAAAAGQSRWKVASTIPVDAKLMKLLHKDLAGEERIAAHEFFLTLAACNTVIPICTWDRSFGCIESQCCEDVENIEYQGESPDEQALVAAASAYGYTLFERTSGHIVIDVNGEKLRLDVLGMHEFDSVRKRMSVVIRFPNNAVKVLVKGADTSMFSILAKENGRDDHVRCATQSHLTEYSSQGLRTLVVAARDLTEEELELWQCRFDDASTSLTDRVTKLRQTAALIECDLNLLGATGIEDKLQDGVPEAIESLRQAGIKVWVLTGDKQETAISIGLSCKLLTMDMVQIIINGNSENECRRLLADAKAKYGVKSSHRGNLALKCHKNADTEYLEISEGKTEGTLSGPLALIIDGNSLVYILEKELESELFDLAISCRVVLCCRVAPLQKAGIVDLIKSRTDDMTLAIGDGANDVSMIQMADVGVGICGQEGRQAVMASDFAMGQFRFLKRLLLVHGHWNYQRIGYLVLYNFYRNAVFVLMLFWYILCTAFSTTSALTDWSSVFYSVIYTSVPTIVVGILDKDLSHRTLLDYPKLYGAGHRQEAYNMHLFWITMADTLWQSLALFAIPLVTYKESTIDIWSMGSLWTIAVVILVNIHLAMDVQRWVYITHIAVWGSVIITFACVVVLDSIPVFPNYGTIYHQAKSPTYWLTILLIIVVALLPRFLFKVVHQIFWPSDIQIAREAEILRGPDHLRHTHTCVEIASLKLPIIWLPVAYCCDARLRYSQIHAAIAGKAHKQTSAINVPCLHYILKQDTFKYSDEKRLWVAMQG</sequence>
<evidence type="ECO:0000256" key="15">
    <source>
        <dbReference type="RuleBase" id="RU362033"/>
    </source>
</evidence>
<evidence type="ECO:0000256" key="16">
    <source>
        <dbReference type="SAM" id="MobiDB-lite"/>
    </source>
</evidence>
<feature type="transmembrane region" description="Helical" evidence="15">
    <location>
        <begin position="251"/>
        <end position="269"/>
    </location>
</feature>
<gene>
    <name evidence="19" type="ORF">RCOM_1058020</name>
</gene>
<evidence type="ECO:0000256" key="5">
    <source>
        <dbReference type="ARBA" id="ARBA00022741"/>
    </source>
</evidence>
<evidence type="ECO:0000256" key="10">
    <source>
        <dbReference type="ARBA" id="ARBA00023136"/>
    </source>
</evidence>
<feature type="transmembrane region" description="Helical" evidence="15">
    <location>
        <begin position="505"/>
        <end position="526"/>
    </location>
</feature>
<feature type="domain" description="P-type ATPase C-terminal" evidence="18">
    <location>
        <begin position="1049"/>
        <end position="1289"/>
    </location>
</feature>
<keyword evidence="19" id="KW-0378">Hydrolase</keyword>
<feature type="binding site" evidence="14">
    <location>
        <position position="1023"/>
    </location>
    <ligand>
        <name>Mg(2+)</name>
        <dbReference type="ChEBI" id="CHEBI:18420"/>
    </ligand>
</feature>
<accession>B9SRT5</accession>
<dbReference type="FunFam" id="3.40.50.1000:FF:000221">
    <property type="entry name" value="Phospholipid-transporting ATPase"/>
    <property type="match status" value="1"/>
</dbReference>
<dbReference type="Gene3D" id="3.40.50.1000">
    <property type="entry name" value="HAD superfamily/HAD-like"/>
    <property type="match status" value="1"/>
</dbReference>
<dbReference type="GO" id="GO:0005886">
    <property type="term" value="C:plasma membrane"/>
    <property type="evidence" value="ECO:0000318"/>
    <property type="project" value="GO_Central"/>
</dbReference>
<keyword evidence="4 14" id="KW-0479">Metal-binding</keyword>
<feature type="binding site" evidence="14">
    <location>
        <position position="576"/>
    </location>
    <ligand>
        <name>Mg(2+)</name>
        <dbReference type="ChEBI" id="CHEBI:18420"/>
    </ligand>
</feature>
<dbReference type="GO" id="GO:0016887">
    <property type="term" value="F:ATP hydrolysis activity"/>
    <property type="evidence" value="ECO:0007669"/>
    <property type="project" value="InterPro"/>
</dbReference>
<feature type="binding site" evidence="13">
    <location>
        <position position="762"/>
    </location>
    <ligand>
        <name>ATP</name>
        <dbReference type="ChEBI" id="CHEBI:30616"/>
    </ligand>
</feature>
<evidence type="ECO:0000256" key="1">
    <source>
        <dbReference type="ARBA" id="ARBA00004141"/>
    </source>
</evidence>
<evidence type="ECO:0000313" key="19">
    <source>
        <dbReference type="EMBL" id="EEF33687.1"/>
    </source>
</evidence>
<feature type="transmembrane region" description="Helical" evidence="15">
    <location>
        <begin position="1089"/>
        <end position="1110"/>
    </location>
</feature>
<dbReference type="InterPro" id="IPR023299">
    <property type="entry name" value="ATPase_P-typ_cyto_dom_N"/>
</dbReference>
<dbReference type="InParanoid" id="B9SRT5"/>
<dbReference type="NCBIfam" id="TIGR01652">
    <property type="entry name" value="ATPase-Plipid"/>
    <property type="match status" value="1"/>
</dbReference>
<proteinExistence type="inferred from homology"/>
<dbReference type="SUPFAM" id="SSF81665">
    <property type="entry name" value="Calcium ATPase, transmembrane domain M"/>
    <property type="match status" value="1"/>
</dbReference>
<evidence type="ECO:0000313" key="20">
    <source>
        <dbReference type="Proteomes" id="UP000008311"/>
    </source>
</evidence>
<feature type="region of interest" description="Disordered" evidence="16">
    <location>
        <begin position="1"/>
        <end position="22"/>
    </location>
</feature>
<dbReference type="FunFam" id="3.40.50.1000:FF:000001">
    <property type="entry name" value="Phospholipid-transporting ATPase IC"/>
    <property type="match status" value="1"/>
</dbReference>
<feature type="binding site" evidence="13">
    <location>
        <position position="1003"/>
    </location>
    <ligand>
        <name>ATP</name>
        <dbReference type="ChEBI" id="CHEBI:30616"/>
    </ligand>
</feature>
<dbReference type="Gene3D" id="3.40.1110.10">
    <property type="entry name" value="Calcium-transporting ATPase, cytoplasmic domain N"/>
    <property type="match status" value="1"/>
</dbReference>
<feature type="binding site" evidence="13">
    <location>
        <position position="1026"/>
    </location>
    <ligand>
        <name>ATP</name>
        <dbReference type="ChEBI" id="CHEBI:30616"/>
    </ligand>
</feature>
<dbReference type="GO" id="GO:0005524">
    <property type="term" value="F:ATP binding"/>
    <property type="evidence" value="ECO:0007669"/>
    <property type="project" value="UniProtKB-UniRule"/>
</dbReference>
<feature type="binding site" evidence="14">
    <location>
        <position position="574"/>
    </location>
    <ligand>
        <name>Mg(2+)</name>
        <dbReference type="ChEBI" id="CHEBI:18420"/>
    </ligand>
</feature>
<feature type="transmembrane region" description="Helical" evidence="15">
    <location>
        <begin position="447"/>
        <end position="469"/>
    </location>
</feature>
<feature type="binding site" evidence="13">
    <location>
        <position position="739"/>
    </location>
    <ligand>
        <name>ATP</name>
        <dbReference type="ChEBI" id="CHEBI:30616"/>
    </ligand>
</feature>
<dbReference type="InterPro" id="IPR008250">
    <property type="entry name" value="ATPase_P-typ_transduc_dom_A_sf"/>
</dbReference>
<dbReference type="SFLD" id="SFLDF00027">
    <property type="entry name" value="p-type_atpase"/>
    <property type="match status" value="1"/>
</dbReference>
<feature type="domain" description="P-type ATPase N-terminal" evidence="17">
    <location>
        <begin position="186"/>
        <end position="251"/>
    </location>
</feature>
<feature type="active site" description="4-aspartylphosphate intermediate" evidence="12">
    <location>
        <position position="574"/>
    </location>
</feature>
<evidence type="ECO:0000256" key="12">
    <source>
        <dbReference type="PIRSR" id="PIRSR606539-1"/>
    </source>
</evidence>
<reference evidence="20" key="1">
    <citation type="journal article" date="2010" name="Nat. Biotechnol.">
        <title>Draft genome sequence of the oilseed species Ricinus communis.</title>
        <authorList>
            <person name="Chan A.P."/>
            <person name="Crabtree J."/>
            <person name="Zhao Q."/>
            <person name="Lorenzi H."/>
            <person name="Orvis J."/>
            <person name="Puiu D."/>
            <person name="Melake-Berhan A."/>
            <person name="Jones K.M."/>
            <person name="Redman J."/>
            <person name="Chen G."/>
            <person name="Cahoon E.B."/>
            <person name="Gedil M."/>
            <person name="Stanke M."/>
            <person name="Haas B.J."/>
            <person name="Wortman J.R."/>
            <person name="Fraser-Liggett C.M."/>
            <person name="Ravel J."/>
            <person name="Rabinowicz P.D."/>
        </authorList>
    </citation>
    <scope>NUCLEOTIDE SEQUENCE [LARGE SCALE GENOMIC DNA]</scope>
    <source>
        <strain evidence="20">cv. Hale</strain>
    </source>
</reference>
<keyword evidence="7 14" id="KW-0460">Magnesium</keyword>
<evidence type="ECO:0000256" key="6">
    <source>
        <dbReference type="ARBA" id="ARBA00022840"/>
    </source>
</evidence>
<dbReference type="PANTHER" id="PTHR24092:SF148">
    <property type="entry name" value="PHOSPHOLIPID-TRANSPORTING ATPASE"/>
    <property type="match status" value="1"/>
</dbReference>
<dbReference type="SUPFAM" id="SSF56784">
    <property type="entry name" value="HAD-like"/>
    <property type="match status" value="1"/>
</dbReference>
<keyword evidence="20" id="KW-1185">Reference proteome</keyword>
<dbReference type="InterPro" id="IPR018303">
    <property type="entry name" value="ATPase_P-typ_P_site"/>
</dbReference>
<dbReference type="InterPro" id="IPR023298">
    <property type="entry name" value="ATPase_P-typ_TM_dom_sf"/>
</dbReference>
<feature type="binding site" evidence="14">
    <location>
        <position position="1027"/>
    </location>
    <ligand>
        <name>Mg(2+)</name>
        <dbReference type="ChEBI" id="CHEBI:18420"/>
    </ligand>
</feature>
<keyword evidence="10 15" id="KW-0472">Membrane</keyword>
<dbReference type="eggNOG" id="KOG0206">
    <property type="taxonomic scope" value="Eukaryota"/>
</dbReference>
<dbReference type="InterPro" id="IPR032630">
    <property type="entry name" value="P_typ_ATPase_c"/>
</dbReference>
<keyword evidence="3 15" id="KW-0812">Transmembrane</keyword>
<dbReference type="SUPFAM" id="SSF81660">
    <property type="entry name" value="Metal cation-transporting ATPase, ATP-binding domain N"/>
    <property type="match status" value="1"/>
</dbReference>
<comment type="similarity">
    <text evidence="2 15">Belongs to the cation transport ATPase (P-type) (TC 3.A.3) family. Type IV subfamily.</text>
</comment>
<feature type="binding site" evidence="13">
    <location>
        <position position="574"/>
    </location>
    <ligand>
        <name>ATP</name>
        <dbReference type="ChEBI" id="CHEBI:30616"/>
    </ligand>
</feature>
<dbReference type="EMBL" id="EQ974103">
    <property type="protein sequence ID" value="EEF33687.1"/>
    <property type="molecule type" value="Genomic_DNA"/>
</dbReference>